<organism evidence="1 2">
    <name type="scientific">Plasmodium gonderi</name>
    <dbReference type="NCBI Taxonomy" id="77519"/>
    <lineage>
        <taxon>Eukaryota</taxon>
        <taxon>Sar</taxon>
        <taxon>Alveolata</taxon>
        <taxon>Apicomplexa</taxon>
        <taxon>Aconoidasida</taxon>
        <taxon>Haemosporida</taxon>
        <taxon>Plasmodiidae</taxon>
        <taxon>Plasmodium</taxon>
        <taxon>Plasmodium (Plasmodium)</taxon>
    </lineage>
</organism>
<evidence type="ECO:0000313" key="1">
    <source>
        <dbReference type="EMBL" id="GAW81312.1"/>
    </source>
</evidence>
<dbReference type="OrthoDB" id="380866at2759"/>
<dbReference type="GeneID" id="39748034"/>
<evidence type="ECO:0000313" key="2">
    <source>
        <dbReference type="Proteomes" id="UP000195521"/>
    </source>
</evidence>
<keyword evidence="2" id="KW-1185">Reference proteome</keyword>
<dbReference type="RefSeq" id="XP_028543901.1">
    <property type="nucleotide sequence ID" value="XM_028688100.1"/>
</dbReference>
<comment type="caution">
    <text evidence="1">The sequence shown here is derived from an EMBL/GenBank/DDBJ whole genome shotgun (WGS) entry which is preliminary data.</text>
</comment>
<reference evidence="2" key="1">
    <citation type="submission" date="2017-04" db="EMBL/GenBank/DDBJ databases">
        <title>Plasmodium gonderi genome.</title>
        <authorList>
            <person name="Arisue N."/>
            <person name="Honma H."/>
            <person name="Kawai S."/>
            <person name="Tougan T."/>
            <person name="Tanabe K."/>
            <person name="Horii T."/>
        </authorList>
    </citation>
    <scope>NUCLEOTIDE SEQUENCE [LARGE SCALE GENOMIC DNA]</scope>
    <source>
        <strain evidence="2">ATCC 30045</strain>
    </source>
</reference>
<accession>A0A1Y1JKJ5</accession>
<dbReference type="EMBL" id="BDQF01000011">
    <property type="protein sequence ID" value="GAW81312.1"/>
    <property type="molecule type" value="Genomic_DNA"/>
</dbReference>
<sequence>MSAPSMLQKNNGEDKQAQENVSLFEISSEENLKMNIINDQKDMVYYYTNVLANKGIRTVKYFDIDITEDVDDINDAFCDPIRLNDDHYEEDYLEFKIKKFMSSCNKNSYAKKILLNDMNITVPHITSRKNPQWEICNQDGKTFSSNKVEPY</sequence>
<dbReference type="OMA" id="SCGEDSY"/>
<dbReference type="AlphaFoldDB" id="A0A1Y1JKJ5"/>
<protein>
    <submittedName>
        <fullName evidence="1">Uncharacterized protein</fullName>
    </submittedName>
</protein>
<gene>
    <name evidence="1" type="ORF">PGO_100690</name>
</gene>
<proteinExistence type="predicted"/>
<name>A0A1Y1JKJ5_PLAGO</name>
<dbReference type="Proteomes" id="UP000195521">
    <property type="component" value="Unassembled WGS sequence"/>
</dbReference>